<evidence type="ECO:0000313" key="5">
    <source>
        <dbReference type="EMBL" id="AIB09975.1"/>
    </source>
</evidence>
<dbReference type="EMBL" id="CP006629">
    <property type="protein sequence ID" value="AIB09975.1"/>
    <property type="molecule type" value="Genomic_DNA"/>
</dbReference>
<dbReference type="Gene3D" id="6.20.370.70">
    <property type="match status" value="1"/>
</dbReference>
<dbReference type="InterPro" id="IPR008195">
    <property type="entry name" value="Ribosomal_eL34"/>
</dbReference>
<dbReference type="Pfam" id="PF01199">
    <property type="entry name" value="Ribosomal_L34e"/>
    <property type="match status" value="1"/>
</dbReference>
<evidence type="ECO:0000256" key="1">
    <source>
        <dbReference type="ARBA" id="ARBA00009875"/>
    </source>
</evidence>
<comment type="similarity">
    <text evidence="1">Belongs to the eukaryotic ribosomal protein eL34 family.</text>
</comment>
<evidence type="ECO:0000256" key="2">
    <source>
        <dbReference type="ARBA" id="ARBA00022980"/>
    </source>
</evidence>
<evidence type="ECO:0000313" key="6">
    <source>
        <dbReference type="Proteomes" id="UP000243670"/>
    </source>
</evidence>
<gene>
    <name evidence="5" type="primary">rpl34</name>
    <name evidence="5" type="ORF">M951_chr370</name>
</gene>
<accession>A0A060DBV5</accession>
<proteinExistence type="inferred from homology"/>
<keyword evidence="5" id="KW-0542">Nucleomorph</keyword>
<feature type="region of interest" description="Disordered" evidence="4">
    <location>
        <begin position="1"/>
        <end position="21"/>
    </location>
</feature>
<dbReference type="AlphaFoldDB" id="A0A060DBV5"/>
<dbReference type="Proteomes" id="UP000243670">
    <property type="component" value="Nucleomorph 3"/>
</dbReference>
<organism evidence="5 6">
    <name type="scientific">Lotharella oceanica</name>
    <dbReference type="NCBI Taxonomy" id="641309"/>
    <lineage>
        <taxon>Eukaryota</taxon>
        <taxon>Sar</taxon>
        <taxon>Rhizaria</taxon>
        <taxon>Cercozoa</taxon>
        <taxon>Chlorarachniophyceae</taxon>
        <taxon>Lotharella</taxon>
    </lineage>
</organism>
<geneLocation type="nucleomorph" evidence="5"/>
<dbReference type="PRINTS" id="PR01250">
    <property type="entry name" value="RIBOSOMALL34"/>
</dbReference>
<evidence type="ECO:0000256" key="4">
    <source>
        <dbReference type="SAM" id="MobiDB-lite"/>
    </source>
</evidence>
<protein>
    <submittedName>
        <fullName evidence="5">60S ribosomal protein L34</fullName>
    </submittedName>
</protein>
<reference evidence="5 6" key="1">
    <citation type="journal article" date="2014" name="BMC Genomics">
        <title>Nucleomorph and plastid genome sequences of the chlorarachniophyte Lotharella oceanica: convergent reductive evolution and frequent recombination in nucleomorph-bearing algae.</title>
        <authorList>
            <person name="Tanifuji G."/>
            <person name="Onodera N.T."/>
            <person name="Brown M.W."/>
            <person name="Curtis B.A."/>
            <person name="Roger A.J."/>
            <person name="Ka-Shu Wong G."/>
            <person name="Melkonian M."/>
            <person name="Archibald J.M."/>
        </authorList>
    </citation>
    <scope>NUCLEOTIDE SEQUENCE [LARGE SCALE GENOMIC DNA]</scope>
    <source>
        <strain evidence="5 6">CCMP622</strain>
    </source>
</reference>
<keyword evidence="2 5" id="KW-0689">Ribosomal protein</keyword>
<dbReference type="GO" id="GO:0006412">
    <property type="term" value="P:translation"/>
    <property type="evidence" value="ECO:0007669"/>
    <property type="project" value="InterPro"/>
</dbReference>
<dbReference type="GO" id="GO:0005840">
    <property type="term" value="C:ribosome"/>
    <property type="evidence" value="ECO:0007669"/>
    <property type="project" value="UniProtKB-KW"/>
</dbReference>
<evidence type="ECO:0000256" key="3">
    <source>
        <dbReference type="ARBA" id="ARBA00023274"/>
    </source>
</evidence>
<keyword evidence="3" id="KW-0687">Ribonucleoprotein</keyword>
<dbReference type="GO" id="GO:0003735">
    <property type="term" value="F:structural constituent of ribosome"/>
    <property type="evidence" value="ECO:0007669"/>
    <property type="project" value="InterPro"/>
</dbReference>
<name>A0A060DBV5_9EUKA</name>
<dbReference type="GO" id="GO:1990904">
    <property type="term" value="C:ribonucleoprotein complex"/>
    <property type="evidence" value="ECO:0007669"/>
    <property type="project" value="UniProtKB-KW"/>
</dbReference>
<sequence>MTRVSKSTRKTYNTKSNKYRNVKVPGNNVRIKKIKKKGRILSKKKCFISQKINRFTSKKKKSLNRPFGDKIHHSVLKKIIILRSFNLKANKKICLFKYNILQTKK</sequence>